<accession>A0A6M3LWX2</accession>
<reference evidence="1" key="1">
    <citation type="submission" date="2020-03" db="EMBL/GenBank/DDBJ databases">
        <title>The deep terrestrial virosphere.</title>
        <authorList>
            <person name="Holmfeldt K."/>
            <person name="Nilsson E."/>
            <person name="Simone D."/>
            <person name="Lopez-Fernandez M."/>
            <person name="Wu X."/>
            <person name="de Brujin I."/>
            <person name="Lundin D."/>
            <person name="Andersson A."/>
            <person name="Bertilsson S."/>
            <person name="Dopson M."/>
        </authorList>
    </citation>
    <scope>NUCLEOTIDE SEQUENCE</scope>
    <source>
        <strain evidence="1">MM415B05737</strain>
    </source>
</reference>
<protein>
    <submittedName>
        <fullName evidence="1">Uncharacterized protein</fullName>
    </submittedName>
</protein>
<sequence length="82" mass="9150">MRIPKRLNPEWKETMSERIQNAKEPKSEFFDPVLLTDPLPIKWLILNLADKGFKPSVENLGGGVKRIGISGIACPTCGHCMS</sequence>
<dbReference type="AlphaFoldDB" id="A0A6M3LWX2"/>
<organism evidence="1">
    <name type="scientific">viral metagenome</name>
    <dbReference type="NCBI Taxonomy" id="1070528"/>
    <lineage>
        <taxon>unclassified sequences</taxon>
        <taxon>metagenomes</taxon>
        <taxon>organismal metagenomes</taxon>
    </lineage>
</organism>
<name>A0A6M3LWX2_9ZZZZ</name>
<proteinExistence type="predicted"/>
<evidence type="ECO:0000313" key="1">
    <source>
        <dbReference type="EMBL" id="QJA98062.1"/>
    </source>
</evidence>
<dbReference type="EMBL" id="MT143549">
    <property type="protein sequence ID" value="QJA98062.1"/>
    <property type="molecule type" value="Genomic_DNA"/>
</dbReference>
<gene>
    <name evidence="1" type="ORF">MM415B05737_0008</name>
</gene>